<feature type="domain" description="BRCT" evidence="2">
    <location>
        <begin position="182"/>
        <end position="250"/>
    </location>
</feature>
<reference evidence="3" key="1">
    <citation type="submission" date="2021-01" db="EMBL/GenBank/DDBJ databases">
        <authorList>
            <person name="Corre E."/>
            <person name="Pelletier E."/>
            <person name="Niang G."/>
            <person name="Scheremetjew M."/>
            <person name="Finn R."/>
            <person name="Kale V."/>
            <person name="Holt S."/>
            <person name="Cochrane G."/>
            <person name="Meng A."/>
            <person name="Brown T."/>
            <person name="Cohen L."/>
        </authorList>
    </citation>
    <scope>NUCLEOTIDE SEQUENCE</scope>
    <source>
        <strain evidence="3">NIES-2562</strain>
    </source>
</reference>
<accession>A0A7S3CY21</accession>
<dbReference type="CDD" id="cd00027">
    <property type="entry name" value="BRCT"/>
    <property type="match status" value="1"/>
</dbReference>
<proteinExistence type="predicted"/>
<dbReference type="PROSITE" id="PS50172">
    <property type="entry name" value="BRCT"/>
    <property type="match status" value="1"/>
</dbReference>
<name>A0A7S3CY21_9EUKA</name>
<gene>
    <name evidence="3" type="ORF">PBIL07802_LOCUS1210</name>
</gene>
<sequence length="266" mass="28815">MGNLRLGVPHLVPVQAGAGQHLSSVLIMPVLRRERGQRVFDQDALRSCFAAAAAAATAEGHACSFHFPQARGYLKGDTDRGRAGYVVERMQRRYLAGCGHNAYVYYWPTRSQQSQSSRRSGGGRGGRDAPPSLPSRHGSVLAGLTLCVYKAEPSTAAAHCRDYFLAGADSRRVGDDEFAQLVKREVERQGGKLVSSPTFHTDVVVTTVPNVDRQLRMWKGWVPNVEVVSLDWVVRSVEAACVQPPSAYSLPDPLSASSSPSPSPLD</sequence>
<dbReference type="AlphaFoldDB" id="A0A7S3CY21"/>
<organism evidence="3">
    <name type="scientific">Palpitomonas bilix</name>
    <dbReference type="NCBI Taxonomy" id="652834"/>
    <lineage>
        <taxon>Eukaryota</taxon>
        <taxon>Eukaryota incertae sedis</taxon>
    </lineage>
</organism>
<dbReference type="InterPro" id="IPR036420">
    <property type="entry name" value="BRCT_dom_sf"/>
</dbReference>
<dbReference type="Gene3D" id="3.40.50.10190">
    <property type="entry name" value="BRCT domain"/>
    <property type="match status" value="1"/>
</dbReference>
<dbReference type="EMBL" id="HBIB01001762">
    <property type="protein sequence ID" value="CAE0239066.1"/>
    <property type="molecule type" value="Transcribed_RNA"/>
</dbReference>
<protein>
    <recommendedName>
        <fullName evidence="2">BRCT domain-containing protein</fullName>
    </recommendedName>
</protein>
<feature type="region of interest" description="Disordered" evidence="1">
    <location>
        <begin position="113"/>
        <end position="136"/>
    </location>
</feature>
<evidence type="ECO:0000313" key="3">
    <source>
        <dbReference type="EMBL" id="CAE0239066.1"/>
    </source>
</evidence>
<evidence type="ECO:0000256" key="1">
    <source>
        <dbReference type="SAM" id="MobiDB-lite"/>
    </source>
</evidence>
<dbReference type="InterPro" id="IPR001357">
    <property type="entry name" value="BRCT_dom"/>
</dbReference>
<feature type="region of interest" description="Disordered" evidence="1">
    <location>
        <begin position="246"/>
        <end position="266"/>
    </location>
</feature>
<dbReference type="SUPFAM" id="SSF52113">
    <property type="entry name" value="BRCT domain"/>
    <property type="match status" value="1"/>
</dbReference>
<evidence type="ECO:0000259" key="2">
    <source>
        <dbReference type="PROSITE" id="PS50172"/>
    </source>
</evidence>
<feature type="compositionally biased region" description="Low complexity" evidence="1">
    <location>
        <begin position="246"/>
        <end position="260"/>
    </location>
</feature>